<evidence type="ECO:0000259" key="1">
    <source>
        <dbReference type="Pfam" id="PF14216"/>
    </source>
</evidence>
<dbReference type="Pfam" id="PF14216">
    <property type="entry name" value="DUF4326"/>
    <property type="match status" value="1"/>
</dbReference>
<name>A0AAE7WNB9_9CAUD</name>
<accession>A0AAE7WNB9</accession>
<organism evidence="2 3">
    <name type="scientific">Stenotrophomonas phage Philippe</name>
    <dbReference type="NCBI Taxonomy" id="2859655"/>
    <lineage>
        <taxon>Viruses</taxon>
        <taxon>Duplodnaviria</taxon>
        <taxon>Heunggongvirae</taxon>
        <taxon>Uroviricota</taxon>
        <taxon>Caudoviricetes</taxon>
        <taxon>Schitoviridae</taxon>
        <taxon>Philippevirus</taxon>
        <taxon>Philippevirus philippe</taxon>
    </lineage>
</organism>
<reference evidence="2" key="1">
    <citation type="submission" date="2021-06" db="EMBL/GenBank/DDBJ databases">
        <title>Complete genome sequence of Stenotrophomonas maltophilia phage Philippe.</title>
        <authorList>
            <person name="Vallavanatt I."/>
            <person name="Bartz M."/>
            <person name="Clark J."/>
            <person name="Burrowes B."/>
            <person name="Liu M."/>
            <person name="Gill J."/>
        </authorList>
    </citation>
    <scope>NUCLEOTIDE SEQUENCE</scope>
</reference>
<dbReference type="InterPro" id="IPR025475">
    <property type="entry name" value="DUF4326"/>
</dbReference>
<dbReference type="Proteomes" id="UP000827261">
    <property type="component" value="Segment"/>
</dbReference>
<keyword evidence="3" id="KW-1185">Reference proteome</keyword>
<proteinExistence type="predicted"/>
<evidence type="ECO:0000313" key="3">
    <source>
        <dbReference type="Proteomes" id="UP000827261"/>
    </source>
</evidence>
<feature type="domain" description="DUF4326" evidence="1">
    <location>
        <begin position="10"/>
        <end position="101"/>
    </location>
</feature>
<dbReference type="EMBL" id="MZ326861">
    <property type="protein sequence ID" value="QYW02210.1"/>
    <property type="molecule type" value="Genomic_DNA"/>
</dbReference>
<protein>
    <recommendedName>
        <fullName evidence="1">DUF4326 domain-containing protein</fullName>
    </recommendedName>
</protein>
<evidence type="ECO:0000313" key="2">
    <source>
        <dbReference type="EMBL" id="QYW02210.1"/>
    </source>
</evidence>
<sequence length="109" mass="12334">MTITVVNKHTHEPTKDDFYVGRGSPLGNPYSHRGGTKASVLVNTREQALEMYETLLRLYIEKQEPAVMAELNKIGYRELEGKNTNLVGEQDPQFSHASIIKKIVLEYVS</sequence>
<gene>
    <name evidence="2" type="ORF">CPT_Philippe_011</name>
</gene>